<dbReference type="InterPro" id="IPR011042">
    <property type="entry name" value="6-blade_b-propeller_TolB-like"/>
</dbReference>
<dbReference type="InterPro" id="IPR001375">
    <property type="entry name" value="Peptidase_S9_cat"/>
</dbReference>
<accession>A0A2T5BW12</accession>
<dbReference type="InterPro" id="IPR029058">
    <property type="entry name" value="AB_hydrolase_fold"/>
</dbReference>
<dbReference type="GO" id="GO:0006508">
    <property type="term" value="P:proteolysis"/>
    <property type="evidence" value="ECO:0007669"/>
    <property type="project" value="InterPro"/>
</dbReference>
<dbReference type="SUPFAM" id="SSF50993">
    <property type="entry name" value="Peptidase/esterase 'gauge' domain"/>
    <property type="match status" value="1"/>
</dbReference>
<feature type="chain" id="PRO_5015585992" evidence="2">
    <location>
        <begin position="20"/>
        <end position="642"/>
    </location>
</feature>
<feature type="domain" description="Peptidase S9 prolyl oligopeptidase catalytic" evidence="3">
    <location>
        <begin position="421"/>
        <end position="634"/>
    </location>
</feature>
<dbReference type="PANTHER" id="PTHR42776">
    <property type="entry name" value="SERINE PEPTIDASE S9 FAMILY MEMBER"/>
    <property type="match status" value="1"/>
</dbReference>
<reference evidence="4 5" key="1">
    <citation type="submission" date="2018-04" db="EMBL/GenBank/DDBJ databases">
        <title>Genomic Encyclopedia of Archaeal and Bacterial Type Strains, Phase II (KMG-II): from individual species to whole genera.</title>
        <authorList>
            <person name="Goeker M."/>
        </authorList>
    </citation>
    <scope>NUCLEOTIDE SEQUENCE [LARGE SCALE GENOMIC DNA]</scope>
    <source>
        <strain evidence="4 5">DSM 28823</strain>
    </source>
</reference>
<evidence type="ECO:0000313" key="4">
    <source>
        <dbReference type="EMBL" id="PTN03798.1"/>
    </source>
</evidence>
<evidence type="ECO:0000313" key="5">
    <source>
        <dbReference type="Proteomes" id="UP000243525"/>
    </source>
</evidence>
<dbReference type="Pfam" id="PF00326">
    <property type="entry name" value="Peptidase_S9"/>
    <property type="match status" value="1"/>
</dbReference>
<keyword evidence="2" id="KW-0732">Signal</keyword>
<keyword evidence="4" id="KW-0031">Aminopeptidase</keyword>
<keyword evidence="5" id="KW-1185">Reference proteome</keyword>
<keyword evidence="4" id="KW-0645">Protease</keyword>
<dbReference type="PANTHER" id="PTHR42776:SF27">
    <property type="entry name" value="DIPEPTIDYL PEPTIDASE FAMILY MEMBER 6"/>
    <property type="match status" value="1"/>
</dbReference>
<gene>
    <name evidence="4" type="ORF">C8N47_13413</name>
</gene>
<name>A0A2T5BW12_9BACT</name>
<dbReference type="GO" id="GO:0004177">
    <property type="term" value="F:aminopeptidase activity"/>
    <property type="evidence" value="ECO:0007669"/>
    <property type="project" value="UniProtKB-KW"/>
</dbReference>
<dbReference type="AlphaFoldDB" id="A0A2T5BW12"/>
<dbReference type="EMBL" id="QAAD01000034">
    <property type="protein sequence ID" value="PTN03798.1"/>
    <property type="molecule type" value="Genomic_DNA"/>
</dbReference>
<proteinExistence type="predicted"/>
<dbReference type="Gene3D" id="2.120.10.30">
    <property type="entry name" value="TolB, C-terminal domain"/>
    <property type="match status" value="1"/>
</dbReference>
<dbReference type="Gene3D" id="3.40.50.1820">
    <property type="entry name" value="alpha/beta hydrolase"/>
    <property type="match status" value="1"/>
</dbReference>
<keyword evidence="1" id="KW-0378">Hydrolase</keyword>
<evidence type="ECO:0000256" key="2">
    <source>
        <dbReference type="SAM" id="SignalP"/>
    </source>
</evidence>
<dbReference type="PROSITE" id="PS51257">
    <property type="entry name" value="PROKAR_LIPOPROTEIN"/>
    <property type="match status" value="1"/>
</dbReference>
<protein>
    <submittedName>
        <fullName evidence="4">Dipeptidyl aminopeptidase/acylaminoacyl peptidase</fullName>
    </submittedName>
</protein>
<feature type="signal peptide" evidence="2">
    <location>
        <begin position="1"/>
        <end position="19"/>
    </location>
</feature>
<dbReference type="Proteomes" id="UP000243525">
    <property type="component" value="Unassembled WGS sequence"/>
</dbReference>
<evidence type="ECO:0000256" key="1">
    <source>
        <dbReference type="ARBA" id="ARBA00022801"/>
    </source>
</evidence>
<evidence type="ECO:0000259" key="3">
    <source>
        <dbReference type="Pfam" id="PF00326"/>
    </source>
</evidence>
<dbReference type="GO" id="GO:0004252">
    <property type="term" value="F:serine-type endopeptidase activity"/>
    <property type="evidence" value="ECO:0007669"/>
    <property type="project" value="TreeGrafter"/>
</dbReference>
<dbReference type="RefSeq" id="WP_245915754.1">
    <property type="nucleotide sequence ID" value="NZ_OY782574.1"/>
</dbReference>
<sequence>MKHSLSLALVTMLILMICACSNRQKKAEPQTAEPVAMEDFFKDPDKGQFRISPNGEMIIYMAPYKGRKNVFVQKLGDTIATPITEETERSVYNCFWESDDRIVYAKDKGGDENIHILSVKPDGTGLTDHTPFEGVRSGVLDILEDKPDEMLILNNKRNPQIFDVYHLDTKNDKMTMVAENPGNITGWITDHDGKIRAAITTDGVNTSLLFRETEKAPFKTVLTTNFKETLQPYLFTFDNKNLYCASNLGRDKTALVEFDPREGKELRVIYENPKVDISGLDYSRKRKTLTVINYQTDKPQKFFLDDEAKAIDEKIQAKIPGYTFLVTRKNKNEDKLLVYAYSDRYFGGYYFYDVNTDQFEKLADFMPQLKEDNMAEMKPIAYRSRDGLTIHGYLTIPKGVEAKNLPTVINPHGGPWYRDSWGFNPEVQFLANRGYAVLQMNFRGSTGYGREFWESSFKQWGRSMQDDISDGVQWLIDQGIADPQRIAIYGGSYGGYATLAGITLTPELYACAVDYVGVANMFTFMNTIPPYWEPYRKMFYEMVGDPQQDSLMLAEVSPVFHADNIQCPLLIAQGANDPRVNKDESDQMVEALRARGIPVEYIMKENEGHGFYNQENQFEFYGAMEQFFDKHLKNKGELSTEM</sequence>
<dbReference type="SUPFAM" id="SSF53474">
    <property type="entry name" value="alpha/beta-Hydrolases"/>
    <property type="match status" value="1"/>
</dbReference>
<organism evidence="4 5">
    <name type="scientific">Mangrovibacterium marinum</name>
    <dbReference type="NCBI Taxonomy" id="1639118"/>
    <lineage>
        <taxon>Bacteria</taxon>
        <taxon>Pseudomonadati</taxon>
        <taxon>Bacteroidota</taxon>
        <taxon>Bacteroidia</taxon>
        <taxon>Marinilabiliales</taxon>
        <taxon>Prolixibacteraceae</taxon>
        <taxon>Mangrovibacterium</taxon>
    </lineage>
</organism>
<comment type="caution">
    <text evidence="4">The sequence shown here is derived from an EMBL/GenBank/DDBJ whole genome shotgun (WGS) entry which is preliminary data.</text>
</comment>